<evidence type="ECO:0000313" key="3">
    <source>
        <dbReference type="EMBL" id="RQN10201.1"/>
    </source>
</evidence>
<reference evidence="3 4" key="1">
    <citation type="submission" date="2018-11" db="EMBL/GenBank/DDBJ databases">
        <authorList>
            <person name="Li F."/>
        </authorList>
    </citation>
    <scope>NUCLEOTIDE SEQUENCE [LARGE SCALE GENOMIC DNA]</scope>
    <source>
        <strain evidence="3 4">YS17T</strain>
    </source>
</reference>
<protein>
    <recommendedName>
        <fullName evidence="2">Bacterial Ig-like domain-containing protein</fullName>
    </recommendedName>
</protein>
<sequence>MTRLGIVLATSGAAAIVAAASLTLQPGVVTGTAADLLPASDTTVPTTTNVLALTPSVEAGDTVRVAAGVAAAGARPEGTVELRVGEEIVTRELSVGTAVAGVRVDDPGTVDVQARYLGADGTMSSWSDPVEVVVRAR</sequence>
<dbReference type="InterPro" id="IPR013783">
    <property type="entry name" value="Ig-like_fold"/>
</dbReference>
<dbReference type="AlphaFoldDB" id="A0A3N6ZJ54"/>
<dbReference type="GO" id="GO:0005975">
    <property type="term" value="P:carbohydrate metabolic process"/>
    <property type="evidence" value="ECO:0007669"/>
    <property type="project" value="UniProtKB-ARBA"/>
</dbReference>
<evidence type="ECO:0000313" key="4">
    <source>
        <dbReference type="Proteomes" id="UP000275225"/>
    </source>
</evidence>
<evidence type="ECO:0000256" key="1">
    <source>
        <dbReference type="SAM" id="SignalP"/>
    </source>
</evidence>
<gene>
    <name evidence="3" type="ORF">EHW97_01560</name>
</gene>
<keyword evidence="4" id="KW-1185">Reference proteome</keyword>
<proteinExistence type="predicted"/>
<dbReference type="RefSeq" id="WP_124235396.1">
    <property type="nucleotide sequence ID" value="NZ_JBHUFI010000007.1"/>
</dbReference>
<dbReference type="InterPro" id="IPR032109">
    <property type="entry name" value="Big_3_5"/>
</dbReference>
<feature type="chain" id="PRO_5018048317" description="Bacterial Ig-like domain-containing protein" evidence="1">
    <location>
        <begin position="20"/>
        <end position="137"/>
    </location>
</feature>
<feature type="domain" description="Bacterial Ig-like" evidence="2">
    <location>
        <begin position="55"/>
        <end position="134"/>
    </location>
</feature>
<evidence type="ECO:0000259" key="2">
    <source>
        <dbReference type="Pfam" id="PF16640"/>
    </source>
</evidence>
<comment type="caution">
    <text evidence="3">The sequence shown here is derived from an EMBL/GenBank/DDBJ whole genome shotgun (WGS) entry which is preliminary data.</text>
</comment>
<accession>A0A3N6ZJ54</accession>
<dbReference type="EMBL" id="RQJX01000001">
    <property type="protein sequence ID" value="RQN10201.1"/>
    <property type="molecule type" value="Genomic_DNA"/>
</dbReference>
<dbReference type="Pfam" id="PF16640">
    <property type="entry name" value="Big_3_5"/>
    <property type="match status" value="1"/>
</dbReference>
<organism evidence="3 4">
    <name type="scientific">Aeromicrobium camelliae</name>
    <dbReference type="NCBI Taxonomy" id="1538144"/>
    <lineage>
        <taxon>Bacteria</taxon>
        <taxon>Bacillati</taxon>
        <taxon>Actinomycetota</taxon>
        <taxon>Actinomycetes</taxon>
        <taxon>Propionibacteriales</taxon>
        <taxon>Nocardioidaceae</taxon>
        <taxon>Aeromicrobium</taxon>
    </lineage>
</organism>
<keyword evidence="1" id="KW-0732">Signal</keyword>
<dbReference type="Gene3D" id="2.60.40.10">
    <property type="entry name" value="Immunoglobulins"/>
    <property type="match status" value="1"/>
</dbReference>
<dbReference type="Proteomes" id="UP000275225">
    <property type="component" value="Unassembled WGS sequence"/>
</dbReference>
<feature type="signal peptide" evidence="1">
    <location>
        <begin position="1"/>
        <end position="19"/>
    </location>
</feature>
<dbReference type="OrthoDB" id="9906036at2"/>
<name>A0A3N6ZJ54_9ACTN</name>